<dbReference type="EMBL" id="JABSTV010001249">
    <property type="protein sequence ID" value="KAH7961840.1"/>
    <property type="molecule type" value="Genomic_DNA"/>
</dbReference>
<keyword evidence="4" id="KW-1185">Reference proteome</keyword>
<proteinExistence type="predicted"/>
<evidence type="ECO:0000256" key="1">
    <source>
        <dbReference type="SAM" id="MobiDB-lite"/>
    </source>
</evidence>
<organism evidence="3 4">
    <name type="scientific">Rhipicephalus sanguineus</name>
    <name type="common">Brown dog tick</name>
    <name type="synonym">Ixodes sanguineus</name>
    <dbReference type="NCBI Taxonomy" id="34632"/>
    <lineage>
        <taxon>Eukaryota</taxon>
        <taxon>Metazoa</taxon>
        <taxon>Ecdysozoa</taxon>
        <taxon>Arthropoda</taxon>
        <taxon>Chelicerata</taxon>
        <taxon>Arachnida</taxon>
        <taxon>Acari</taxon>
        <taxon>Parasitiformes</taxon>
        <taxon>Ixodida</taxon>
        <taxon>Ixodoidea</taxon>
        <taxon>Ixodidae</taxon>
        <taxon>Rhipicephalinae</taxon>
        <taxon>Rhipicephalus</taxon>
        <taxon>Rhipicephalus</taxon>
    </lineage>
</organism>
<comment type="caution">
    <text evidence="3">The sequence shown here is derived from an EMBL/GenBank/DDBJ whole genome shotgun (WGS) entry which is preliminary data.</text>
</comment>
<dbReference type="Proteomes" id="UP000821837">
    <property type="component" value="Chromosome 3"/>
</dbReference>
<sequence length="115" mass="12365">MRAYSRLRSAHQASTIAGSTRLGIAPPLPGGCSWRWPVAVPGAVRGALLGLVLFAAPFVARFLTSFQALFQARPLPCPDAPWQFSGWSGHTPALTRRSSTAPSPGAERMRPGLWR</sequence>
<reference evidence="3" key="2">
    <citation type="submission" date="2021-09" db="EMBL/GenBank/DDBJ databases">
        <authorList>
            <person name="Jia N."/>
            <person name="Wang J."/>
            <person name="Shi W."/>
            <person name="Du L."/>
            <person name="Sun Y."/>
            <person name="Zhan W."/>
            <person name="Jiang J."/>
            <person name="Wang Q."/>
            <person name="Zhang B."/>
            <person name="Ji P."/>
            <person name="Sakyi L.B."/>
            <person name="Cui X."/>
            <person name="Yuan T."/>
            <person name="Jiang B."/>
            <person name="Yang W."/>
            <person name="Lam T.T.-Y."/>
            <person name="Chang Q."/>
            <person name="Ding S."/>
            <person name="Wang X."/>
            <person name="Zhu J."/>
            <person name="Ruan X."/>
            <person name="Zhao L."/>
            <person name="Wei J."/>
            <person name="Que T."/>
            <person name="Du C."/>
            <person name="Cheng J."/>
            <person name="Dai P."/>
            <person name="Han X."/>
            <person name="Huang E."/>
            <person name="Gao Y."/>
            <person name="Liu J."/>
            <person name="Shao H."/>
            <person name="Ye R."/>
            <person name="Li L."/>
            <person name="Wei W."/>
            <person name="Wang X."/>
            <person name="Wang C."/>
            <person name="Huo Q."/>
            <person name="Li W."/>
            <person name="Guo W."/>
            <person name="Chen H."/>
            <person name="Chen S."/>
            <person name="Zhou L."/>
            <person name="Zhou L."/>
            <person name="Ni X."/>
            <person name="Tian J."/>
            <person name="Zhou Y."/>
            <person name="Sheng Y."/>
            <person name="Liu T."/>
            <person name="Pan Y."/>
            <person name="Xia L."/>
            <person name="Li J."/>
            <person name="Zhao F."/>
            <person name="Cao W."/>
        </authorList>
    </citation>
    <scope>NUCLEOTIDE SEQUENCE</scope>
    <source>
        <strain evidence="3">Rsan-2018</strain>
        <tissue evidence="3">Larvae</tissue>
    </source>
</reference>
<evidence type="ECO:0000313" key="3">
    <source>
        <dbReference type="EMBL" id="KAH7961840.1"/>
    </source>
</evidence>
<keyword evidence="2" id="KW-0812">Transmembrane</keyword>
<evidence type="ECO:0000256" key="2">
    <source>
        <dbReference type="SAM" id="Phobius"/>
    </source>
</evidence>
<feature type="region of interest" description="Disordered" evidence="1">
    <location>
        <begin position="91"/>
        <end position="115"/>
    </location>
</feature>
<keyword evidence="2" id="KW-1133">Transmembrane helix</keyword>
<gene>
    <name evidence="3" type="ORF">HPB52_012616</name>
</gene>
<name>A0A9D4Q0R3_RHISA</name>
<feature type="transmembrane region" description="Helical" evidence="2">
    <location>
        <begin position="43"/>
        <end position="63"/>
    </location>
</feature>
<protein>
    <submittedName>
        <fullName evidence="3">Uncharacterized protein</fullName>
    </submittedName>
</protein>
<keyword evidence="2" id="KW-0472">Membrane</keyword>
<accession>A0A9D4Q0R3</accession>
<reference evidence="3" key="1">
    <citation type="journal article" date="2020" name="Cell">
        <title>Large-Scale Comparative Analyses of Tick Genomes Elucidate Their Genetic Diversity and Vector Capacities.</title>
        <authorList>
            <consortium name="Tick Genome and Microbiome Consortium (TIGMIC)"/>
            <person name="Jia N."/>
            <person name="Wang J."/>
            <person name="Shi W."/>
            <person name="Du L."/>
            <person name="Sun Y."/>
            <person name="Zhan W."/>
            <person name="Jiang J.F."/>
            <person name="Wang Q."/>
            <person name="Zhang B."/>
            <person name="Ji P."/>
            <person name="Bell-Sakyi L."/>
            <person name="Cui X.M."/>
            <person name="Yuan T.T."/>
            <person name="Jiang B.G."/>
            <person name="Yang W.F."/>
            <person name="Lam T.T."/>
            <person name="Chang Q.C."/>
            <person name="Ding S.J."/>
            <person name="Wang X.J."/>
            <person name="Zhu J.G."/>
            <person name="Ruan X.D."/>
            <person name="Zhao L."/>
            <person name="Wei J.T."/>
            <person name="Ye R.Z."/>
            <person name="Que T.C."/>
            <person name="Du C.H."/>
            <person name="Zhou Y.H."/>
            <person name="Cheng J.X."/>
            <person name="Dai P.F."/>
            <person name="Guo W.B."/>
            <person name="Han X.H."/>
            <person name="Huang E.J."/>
            <person name="Li L.F."/>
            <person name="Wei W."/>
            <person name="Gao Y.C."/>
            <person name="Liu J.Z."/>
            <person name="Shao H.Z."/>
            <person name="Wang X."/>
            <person name="Wang C.C."/>
            <person name="Yang T.C."/>
            <person name="Huo Q.B."/>
            <person name="Li W."/>
            <person name="Chen H.Y."/>
            <person name="Chen S.E."/>
            <person name="Zhou L.G."/>
            <person name="Ni X.B."/>
            <person name="Tian J.H."/>
            <person name="Sheng Y."/>
            <person name="Liu T."/>
            <person name="Pan Y.S."/>
            <person name="Xia L.Y."/>
            <person name="Li J."/>
            <person name="Zhao F."/>
            <person name="Cao W.C."/>
        </authorList>
    </citation>
    <scope>NUCLEOTIDE SEQUENCE</scope>
    <source>
        <strain evidence="3">Rsan-2018</strain>
    </source>
</reference>
<dbReference type="AlphaFoldDB" id="A0A9D4Q0R3"/>
<evidence type="ECO:0000313" key="4">
    <source>
        <dbReference type="Proteomes" id="UP000821837"/>
    </source>
</evidence>